<protein>
    <submittedName>
        <fullName evidence="2">615_t:CDS:1</fullName>
    </submittedName>
</protein>
<dbReference type="OrthoDB" id="4179406at2759"/>
<dbReference type="Proteomes" id="UP000789572">
    <property type="component" value="Unassembled WGS sequence"/>
</dbReference>
<gene>
    <name evidence="2" type="ORF">POCULU_LOCUS1671</name>
</gene>
<keyword evidence="3" id="KW-1185">Reference proteome</keyword>
<reference evidence="2" key="1">
    <citation type="submission" date="2021-06" db="EMBL/GenBank/DDBJ databases">
        <authorList>
            <person name="Kallberg Y."/>
            <person name="Tangrot J."/>
            <person name="Rosling A."/>
        </authorList>
    </citation>
    <scope>NUCLEOTIDE SEQUENCE</scope>
    <source>
        <strain evidence="2">IA702</strain>
    </source>
</reference>
<keyword evidence="1" id="KW-0812">Transmembrane</keyword>
<evidence type="ECO:0000313" key="3">
    <source>
        <dbReference type="Proteomes" id="UP000789572"/>
    </source>
</evidence>
<sequence>METNDDDNNRPVAKKKPINNEQNLAIIDNFRILGGLLVDIVLSALQWLKPILSIFLALFLAVYISHFSLTFLSNTVQDQFTLTICKLPFASALPLCNSHIPDFTRLVDRQVETYEQIMDQALAKEGVTSSLALDIKRAELATGDLRTLVKYSTLSTAPELVNRLSEFMDKSKSIGRDLQVLQARTRSSLDNLITYNMFALKTLENVRDGRATRRELASAYENMMSLMEGDLERMIIKAQDTLGSLAVLDEMLVAIHELVTQEKAFQTTEREKLLAELWSVLGGNRIQKHMFKENLELLSQLDSQRRNAVVQVQMTLYSLTSFQTDLEELREQVLKPSLVDLPLELHIENVDKGITRLKNSKVAIKSSDEGTVKTIE</sequence>
<keyword evidence="1" id="KW-0472">Membrane</keyword>
<feature type="transmembrane region" description="Helical" evidence="1">
    <location>
        <begin position="51"/>
        <end position="72"/>
    </location>
</feature>
<evidence type="ECO:0000256" key="1">
    <source>
        <dbReference type="SAM" id="Phobius"/>
    </source>
</evidence>
<dbReference type="EMBL" id="CAJVPJ010000133">
    <property type="protein sequence ID" value="CAG8483350.1"/>
    <property type="molecule type" value="Genomic_DNA"/>
</dbReference>
<comment type="caution">
    <text evidence="2">The sequence shown here is derived from an EMBL/GenBank/DDBJ whole genome shotgun (WGS) entry which is preliminary data.</text>
</comment>
<accession>A0A9N8WD96</accession>
<keyword evidence="1" id="KW-1133">Transmembrane helix</keyword>
<name>A0A9N8WD96_9GLOM</name>
<evidence type="ECO:0000313" key="2">
    <source>
        <dbReference type="EMBL" id="CAG8483350.1"/>
    </source>
</evidence>
<dbReference type="AlphaFoldDB" id="A0A9N8WD96"/>
<proteinExistence type="predicted"/>
<organism evidence="2 3">
    <name type="scientific">Paraglomus occultum</name>
    <dbReference type="NCBI Taxonomy" id="144539"/>
    <lineage>
        <taxon>Eukaryota</taxon>
        <taxon>Fungi</taxon>
        <taxon>Fungi incertae sedis</taxon>
        <taxon>Mucoromycota</taxon>
        <taxon>Glomeromycotina</taxon>
        <taxon>Glomeromycetes</taxon>
        <taxon>Paraglomerales</taxon>
        <taxon>Paraglomeraceae</taxon>
        <taxon>Paraglomus</taxon>
    </lineage>
</organism>